<comment type="similarity">
    <text evidence="1">Belongs to the plant acyltransferase family.</text>
</comment>
<keyword evidence="5" id="KW-1185">Reference proteome</keyword>
<dbReference type="AlphaFoldDB" id="A0AAN9FJW4"/>
<dbReference type="PANTHER" id="PTHR31147:SF66">
    <property type="entry name" value="OS05G0315700 PROTEIN"/>
    <property type="match status" value="1"/>
</dbReference>
<dbReference type="EMBL" id="JAYKXN010000006">
    <property type="protein sequence ID" value="KAK7277857.1"/>
    <property type="molecule type" value="Genomic_DNA"/>
</dbReference>
<comment type="caution">
    <text evidence="4">The sequence shown here is derived from an EMBL/GenBank/DDBJ whole genome shotgun (WGS) entry which is preliminary data.</text>
</comment>
<gene>
    <name evidence="4" type="ORF">RJT34_22876</name>
</gene>
<dbReference type="InterPro" id="IPR050898">
    <property type="entry name" value="Plant_acyltransferase"/>
</dbReference>
<evidence type="ECO:0000256" key="3">
    <source>
        <dbReference type="SAM" id="MobiDB-lite"/>
    </source>
</evidence>
<proteinExistence type="inferred from homology"/>
<evidence type="ECO:0000256" key="1">
    <source>
        <dbReference type="ARBA" id="ARBA00009861"/>
    </source>
</evidence>
<protein>
    <recommendedName>
        <fullName evidence="6">Benzyl alcohol O-benzoyltransferase</fullName>
    </recommendedName>
</protein>
<evidence type="ECO:0008006" key="6">
    <source>
        <dbReference type="Google" id="ProtNLM"/>
    </source>
</evidence>
<organism evidence="4 5">
    <name type="scientific">Clitoria ternatea</name>
    <name type="common">Butterfly pea</name>
    <dbReference type="NCBI Taxonomy" id="43366"/>
    <lineage>
        <taxon>Eukaryota</taxon>
        <taxon>Viridiplantae</taxon>
        <taxon>Streptophyta</taxon>
        <taxon>Embryophyta</taxon>
        <taxon>Tracheophyta</taxon>
        <taxon>Spermatophyta</taxon>
        <taxon>Magnoliopsida</taxon>
        <taxon>eudicotyledons</taxon>
        <taxon>Gunneridae</taxon>
        <taxon>Pentapetalae</taxon>
        <taxon>rosids</taxon>
        <taxon>fabids</taxon>
        <taxon>Fabales</taxon>
        <taxon>Fabaceae</taxon>
        <taxon>Papilionoideae</taxon>
        <taxon>50 kb inversion clade</taxon>
        <taxon>NPAAA clade</taxon>
        <taxon>indigoferoid/millettioid clade</taxon>
        <taxon>Phaseoleae</taxon>
        <taxon>Clitoria</taxon>
    </lineage>
</organism>
<feature type="region of interest" description="Disordered" evidence="3">
    <location>
        <begin position="1"/>
        <end position="44"/>
    </location>
</feature>
<dbReference type="GO" id="GO:0016740">
    <property type="term" value="F:transferase activity"/>
    <property type="evidence" value="ECO:0007669"/>
    <property type="project" value="UniProtKB-KW"/>
</dbReference>
<dbReference type="Proteomes" id="UP001359559">
    <property type="component" value="Unassembled WGS sequence"/>
</dbReference>
<evidence type="ECO:0000313" key="4">
    <source>
        <dbReference type="EMBL" id="KAK7277857.1"/>
    </source>
</evidence>
<dbReference type="PANTHER" id="PTHR31147">
    <property type="entry name" value="ACYL TRANSFERASE 4"/>
    <property type="match status" value="1"/>
</dbReference>
<sequence length="500" mass="56039">MLGMKEEKGPEKEGKEGILQKKFRRREGRREGTATMAFSHDLESPSPSLVFSVRRKQPELVAPARPTPRERKPLSDIDCQKGLRAQIPIVQFYRNEPSMAGKDPVEVIRNALKQTLVFYYPLAGRLRDNGKLVVDCNEEGVMFIEADADVTLDEFGDFLKPPFPCFHELLYEAPGSEGITDSPILLIQLHAAGICFDNHTGNTTEVQWFHLCYPIQPHDDRRCWHNLLHARHRRNLKGSTTKQPSIFPVWHRDLLCARDPPHVTFDHHEYQQLSPDPNTVEPNPTDFQHHSFFFGPTEVAAIRALLPHHLNPTTFELLTSYIWRCRTKALNIPAENEVRMMCLADARAKFDPSFSVGYYGNCFAFPAAVTTAGKLSEKSFEYAVGLVQGAIGKVSEEYMRSVADLMVSEGRRLFTVVGSCLVLDTTHAGFRDLDFGWGKAVYGGMAKAGAGGFPAINFHVPCENAKGEEGTLVLVCLPSQVMKAFAKELDHNIVEGNKTT</sequence>
<evidence type="ECO:0000256" key="2">
    <source>
        <dbReference type="ARBA" id="ARBA00022679"/>
    </source>
</evidence>
<evidence type="ECO:0000313" key="5">
    <source>
        <dbReference type="Proteomes" id="UP001359559"/>
    </source>
</evidence>
<reference evidence="4 5" key="1">
    <citation type="submission" date="2024-01" db="EMBL/GenBank/DDBJ databases">
        <title>The genomes of 5 underutilized Papilionoideae crops provide insights into root nodulation and disease resistance.</title>
        <authorList>
            <person name="Yuan L."/>
        </authorList>
    </citation>
    <scope>NUCLEOTIDE SEQUENCE [LARGE SCALE GENOMIC DNA]</scope>
    <source>
        <strain evidence="4">LY-2023</strain>
        <tissue evidence="4">Leaf</tissue>
    </source>
</reference>
<accession>A0AAN9FJW4</accession>
<name>A0AAN9FJW4_CLITE</name>
<dbReference type="Pfam" id="PF02458">
    <property type="entry name" value="Transferase"/>
    <property type="match status" value="2"/>
</dbReference>
<dbReference type="InterPro" id="IPR023213">
    <property type="entry name" value="CAT-like_dom_sf"/>
</dbReference>
<keyword evidence="2" id="KW-0808">Transferase</keyword>
<dbReference type="Gene3D" id="3.30.559.10">
    <property type="entry name" value="Chloramphenicol acetyltransferase-like domain"/>
    <property type="match status" value="2"/>
</dbReference>
<feature type="compositionally biased region" description="Basic and acidic residues" evidence="3">
    <location>
        <begin position="1"/>
        <end position="19"/>
    </location>
</feature>